<name>A0A1Q8ZX06_9HYPH</name>
<evidence type="ECO:0000256" key="7">
    <source>
        <dbReference type="PROSITE-ProRule" id="PRU00433"/>
    </source>
</evidence>
<dbReference type="GO" id="GO:0004130">
    <property type="term" value="F:cytochrome-c peroxidase activity"/>
    <property type="evidence" value="ECO:0007669"/>
    <property type="project" value="TreeGrafter"/>
</dbReference>
<proteinExistence type="predicted"/>
<dbReference type="GO" id="GO:0046872">
    <property type="term" value="F:metal ion binding"/>
    <property type="evidence" value="ECO:0007669"/>
    <property type="project" value="UniProtKB-KW"/>
</dbReference>
<dbReference type="EMBL" id="MKIM01000020">
    <property type="protein sequence ID" value="OLP46586.1"/>
    <property type="molecule type" value="Genomic_DNA"/>
</dbReference>
<evidence type="ECO:0000256" key="1">
    <source>
        <dbReference type="ARBA" id="ARBA00004196"/>
    </source>
</evidence>
<keyword evidence="3 7" id="KW-0479">Metal-binding</keyword>
<accession>A0A1Q8ZX06</accession>
<dbReference type="InterPro" id="IPR051395">
    <property type="entry name" value="Cytochrome_c_Peroxidase/MauG"/>
</dbReference>
<comment type="subcellular location">
    <subcellularLocation>
        <location evidence="1">Cell envelope</location>
    </subcellularLocation>
</comment>
<evidence type="ECO:0000313" key="10">
    <source>
        <dbReference type="Proteomes" id="UP000186894"/>
    </source>
</evidence>
<evidence type="ECO:0000256" key="4">
    <source>
        <dbReference type="ARBA" id="ARBA00022729"/>
    </source>
</evidence>
<keyword evidence="5" id="KW-0560">Oxidoreductase</keyword>
<keyword evidence="6 7" id="KW-0408">Iron</keyword>
<dbReference type="PROSITE" id="PS51007">
    <property type="entry name" value="CYTC"/>
    <property type="match status" value="2"/>
</dbReference>
<evidence type="ECO:0000256" key="2">
    <source>
        <dbReference type="ARBA" id="ARBA00022617"/>
    </source>
</evidence>
<dbReference type="InterPro" id="IPR004852">
    <property type="entry name" value="Di-haem_cyt_c_peroxidsae"/>
</dbReference>
<dbReference type="OrthoDB" id="9805202at2"/>
<gene>
    <name evidence="9" type="ORF">BJF95_16495</name>
</gene>
<keyword evidence="9" id="KW-0575">Peroxidase</keyword>
<evidence type="ECO:0000256" key="5">
    <source>
        <dbReference type="ARBA" id="ARBA00023002"/>
    </source>
</evidence>
<dbReference type="GO" id="GO:0009055">
    <property type="term" value="F:electron transfer activity"/>
    <property type="evidence" value="ECO:0007669"/>
    <property type="project" value="InterPro"/>
</dbReference>
<dbReference type="Proteomes" id="UP000186894">
    <property type="component" value="Unassembled WGS sequence"/>
</dbReference>
<comment type="caution">
    <text evidence="9">The sequence shown here is derived from an EMBL/GenBank/DDBJ whole genome shotgun (WGS) entry which is preliminary data.</text>
</comment>
<dbReference type="GO" id="GO:0020037">
    <property type="term" value="F:heme binding"/>
    <property type="evidence" value="ECO:0007669"/>
    <property type="project" value="InterPro"/>
</dbReference>
<dbReference type="Pfam" id="PF03150">
    <property type="entry name" value="CCP_MauG"/>
    <property type="match status" value="1"/>
</dbReference>
<reference evidence="9 10" key="1">
    <citation type="submission" date="2016-09" db="EMBL/GenBank/DDBJ databases">
        <title>Rhizobium oryziradicis sp. nov., isolated from the root of rice.</title>
        <authorList>
            <person name="Zhao J."/>
            <person name="Zhang X."/>
        </authorList>
    </citation>
    <scope>NUCLEOTIDE SEQUENCE [LARGE SCALE GENOMIC DNA]</scope>
    <source>
        <strain evidence="9 10">N19</strain>
    </source>
</reference>
<keyword evidence="2 7" id="KW-0349">Heme</keyword>
<evidence type="ECO:0000256" key="3">
    <source>
        <dbReference type="ARBA" id="ARBA00022723"/>
    </source>
</evidence>
<feature type="domain" description="Cytochrome c" evidence="8">
    <location>
        <begin position="44"/>
        <end position="190"/>
    </location>
</feature>
<dbReference type="PANTHER" id="PTHR30600:SF10">
    <property type="entry name" value="BLL6722 PROTEIN"/>
    <property type="match status" value="1"/>
</dbReference>
<organism evidence="9 10">
    <name type="scientific">Rhizobium oryziradicis</name>
    <dbReference type="NCBI Taxonomy" id="1867956"/>
    <lineage>
        <taxon>Bacteria</taxon>
        <taxon>Pseudomonadati</taxon>
        <taxon>Pseudomonadota</taxon>
        <taxon>Alphaproteobacteria</taxon>
        <taxon>Hyphomicrobiales</taxon>
        <taxon>Rhizobiaceae</taxon>
        <taxon>Rhizobium/Agrobacterium group</taxon>
        <taxon>Rhizobium</taxon>
    </lineage>
</organism>
<dbReference type="InterPro" id="IPR036909">
    <property type="entry name" value="Cyt_c-like_dom_sf"/>
</dbReference>
<protein>
    <submittedName>
        <fullName evidence="9">Cytochrome-c peroxidase</fullName>
    </submittedName>
</protein>
<dbReference type="GO" id="GO:0030313">
    <property type="term" value="C:cell envelope"/>
    <property type="evidence" value="ECO:0007669"/>
    <property type="project" value="UniProtKB-SubCell"/>
</dbReference>
<evidence type="ECO:0000313" key="9">
    <source>
        <dbReference type="EMBL" id="OLP46586.1"/>
    </source>
</evidence>
<feature type="domain" description="Cytochrome c" evidence="8">
    <location>
        <begin position="263"/>
        <end position="441"/>
    </location>
</feature>
<dbReference type="SUPFAM" id="SSF46626">
    <property type="entry name" value="Cytochrome c"/>
    <property type="match status" value="2"/>
</dbReference>
<keyword evidence="4" id="KW-0732">Signal</keyword>
<evidence type="ECO:0000259" key="8">
    <source>
        <dbReference type="PROSITE" id="PS51007"/>
    </source>
</evidence>
<dbReference type="InterPro" id="IPR009056">
    <property type="entry name" value="Cyt_c-like_dom"/>
</dbReference>
<sequence length="449" mass="48177">MIETYKTSGLTLLALAGLCLAGVGLGIAAQNDEAAAPQAAPLSALAKLGKAIFYDQSLSGSGTMSCASCHDPANHYSPANALAVQFGGPHLHQPGFRPPPSLAYKMATPSFSVGPENSAEEAAEAAPMAEASGVALANQSAPAGGPVAGQPVVKAVASADNAVPQGGMFWDGRVDSLQEQALGPLLSPFEMANRDEADLYRKIKTTYGARLEALFGKQVLDDPSMALSEVGFALARYQVEDVDFHPYSSKYDAYLRGKAVLSPQEARGLELFDDPKKGNCASCHLDKMTGDGQMPNFTDYEYEALGVPRNPAIPANADPTFFDRGICGPFRKDEFSKQPQNCGLFKTPTLRNVATRKVYFHNGVYTTLEDATRFYVIRDTNPGRIYPKKPDGTVDKFNDMPDSDKANIDVIDAPMDRKPGQEPALNEAEINDIVAFLKTLTDGWDEKKP</sequence>
<evidence type="ECO:0000256" key="6">
    <source>
        <dbReference type="ARBA" id="ARBA00023004"/>
    </source>
</evidence>
<dbReference type="PANTHER" id="PTHR30600">
    <property type="entry name" value="CYTOCHROME C PEROXIDASE-RELATED"/>
    <property type="match status" value="1"/>
</dbReference>
<dbReference type="AlphaFoldDB" id="A0A1Q8ZX06"/>
<dbReference type="STRING" id="1867956.BJF95_16495"/>
<keyword evidence="10" id="KW-1185">Reference proteome</keyword>
<dbReference type="Gene3D" id="1.10.760.10">
    <property type="entry name" value="Cytochrome c-like domain"/>
    <property type="match status" value="2"/>
</dbReference>
<dbReference type="RefSeq" id="WP_075637863.1">
    <property type="nucleotide sequence ID" value="NZ_MKIM01000020.1"/>
</dbReference>